<organism evidence="1 2">
    <name type="scientific">Photobacterium aphoticum</name>
    <dbReference type="NCBI Taxonomy" id="754436"/>
    <lineage>
        <taxon>Bacteria</taxon>
        <taxon>Pseudomonadati</taxon>
        <taxon>Pseudomonadota</taxon>
        <taxon>Gammaproteobacteria</taxon>
        <taxon>Vibrionales</taxon>
        <taxon>Vibrionaceae</taxon>
        <taxon>Photobacterium</taxon>
    </lineage>
</organism>
<comment type="caution">
    <text evidence="1">The sequence shown here is derived from an EMBL/GenBank/DDBJ whole genome shotgun (WGS) entry which is preliminary data.</text>
</comment>
<gene>
    <name evidence="1" type="ORF">JCM19237_4325</name>
</gene>
<protein>
    <submittedName>
        <fullName evidence="1">Uncharacterized protein</fullName>
    </submittedName>
</protein>
<proteinExistence type="predicted"/>
<evidence type="ECO:0000313" key="1">
    <source>
        <dbReference type="EMBL" id="GAL04959.1"/>
    </source>
</evidence>
<name>A0A090QT14_9GAMM</name>
<dbReference type="STRING" id="754436.JCM19237_4325"/>
<dbReference type="EMBL" id="BBMN01000005">
    <property type="protein sequence ID" value="GAL04959.1"/>
    <property type="molecule type" value="Genomic_DNA"/>
</dbReference>
<reference evidence="1 2" key="1">
    <citation type="journal article" date="2014" name="Genome Announc.">
        <title>Draft Genome Sequences of Two Vibrionaceae Species, Vibrio ponticus C121 and Photobacterium aphoticum C119, Isolated as Coral Reef Microbiota.</title>
        <authorList>
            <person name="Al-saari N."/>
            <person name="Meirelles P.M."/>
            <person name="Mino S."/>
            <person name="Suda W."/>
            <person name="Oshima K."/>
            <person name="Hattori M."/>
            <person name="Ohkuma M."/>
            <person name="Thompson F.L."/>
            <person name="Gomez-Gil B."/>
            <person name="Sawabe T."/>
            <person name="Sawabe T."/>
        </authorList>
    </citation>
    <scope>NUCLEOTIDE SEQUENCE [LARGE SCALE GENOMIC DNA]</scope>
    <source>
        <strain evidence="1 2">JCM 19237</strain>
    </source>
</reference>
<dbReference type="Proteomes" id="UP000029227">
    <property type="component" value="Unassembled WGS sequence"/>
</dbReference>
<sequence length="48" mass="5237">MLSLKGVVGWAIVNGCFMKQMLHIFSYPLCGNDKKDTTMSDNAVSTLA</sequence>
<dbReference type="AlphaFoldDB" id="A0A090QT14"/>
<accession>A0A090QT14</accession>
<evidence type="ECO:0000313" key="2">
    <source>
        <dbReference type="Proteomes" id="UP000029227"/>
    </source>
</evidence>